<accession>A0A381T4R0</accession>
<dbReference type="Pfam" id="PF19078">
    <property type="entry name" value="Big_12"/>
    <property type="match status" value="1"/>
</dbReference>
<dbReference type="PROSITE" id="PS51257">
    <property type="entry name" value="PROKAR_LIPOPROTEIN"/>
    <property type="match status" value="1"/>
</dbReference>
<reference evidence="2" key="1">
    <citation type="submission" date="2018-05" db="EMBL/GenBank/DDBJ databases">
        <authorList>
            <person name="Lanie J.A."/>
            <person name="Ng W.-L."/>
            <person name="Kazmierczak K.M."/>
            <person name="Andrzejewski T.M."/>
            <person name="Davidsen T.M."/>
            <person name="Wayne K.J."/>
            <person name="Tettelin H."/>
            <person name="Glass J.I."/>
            <person name="Rusch D."/>
            <person name="Podicherti R."/>
            <person name="Tsui H.-C.T."/>
            <person name="Winkler M.E."/>
        </authorList>
    </citation>
    <scope>NUCLEOTIDE SEQUENCE</scope>
</reference>
<dbReference type="InterPro" id="IPR013783">
    <property type="entry name" value="Ig-like_fold"/>
</dbReference>
<organism evidence="2">
    <name type="scientific">marine metagenome</name>
    <dbReference type="NCBI Taxonomy" id="408172"/>
    <lineage>
        <taxon>unclassified sequences</taxon>
        <taxon>metagenomes</taxon>
        <taxon>ecological metagenomes</taxon>
    </lineage>
</organism>
<evidence type="ECO:0000259" key="1">
    <source>
        <dbReference type="Pfam" id="PF19078"/>
    </source>
</evidence>
<dbReference type="SUPFAM" id="SSF52833">
    <property type="entry name" value="Thioredoxin-like"/>
    <property type="match status" value="1"/>
</dbReference>
<dbReference type="Gene3D" id="3.40.30.10">
    <property type="entry name" value="Glutaredoxin"/>
    <property type="match status" value="1"/>
</dbReference>
<dbReference type="Pfam" id="PF11551">
    <property type="entry name" value="Omp28"/>
    <property type="match status" value="1"/>
</dbReference>
<dbReference type="Gene3D" id="2.60.40.10">
    <property type="entry name" value="Immunoglobulins"/>
    <property type="match status" value="1"/>
</dbReference>
<dbReference type="InterPro" id="IPR044048">
    <property type="entry name" value="Big_12"/>
</dbReference>
<proteinExistence type="predicted"/>
<sequence length="465" mass="50174">MAKFYRIILSAIFPILFVSCSADYEGVGEDSASKPQNEVKSIVLSFPSGEESYDINTDVVFKATSDASEDITSFCEFFVNDSKITGNKFKSATAGDFTVYCKYNSIKSNTATFKVVSSSSKPIMTITSTTSGVTDGSSTSDATIDLKFTSNKSTSDFVVGDITVSGGTLSSFTGSATTYSATFTPDAAGDKTIDIAADTFTDSSGNKNEASTQFNWTYVVAAANNFKTNVLVEDITGAWCGYCPRVAWKLKELQKITTQLIVVAAHYGDASIGRPDPFHYAKVGELKTAFQVGGYPWAILNRKGQGAAGRWGETDAEITSIAANPSKAGVAIESSISDRDLTVKIKAKFSEDYTGLKYVIYILENGLIADQYNYADFGYGADNPLKDFVHNHTLRKALTSSPLGDAISDASSKKGSVFEKTHTYTIDAAYNKDKMEIVAFVVKSDKSVLNARHSEFGKTQSFEEL</sequence>
<dbReference type="EMBL" id="UINC01003946">
    <property type="protein sequence ID" value="SVA10558.1"/>
    <property type="molecule type" value="Genomic_DNA"/>
</dbReference>
<gene>
    <name evidence="2" type="ORF">METZ01_LOCUS63412</name>
</gene>
<evidence type="ECO:0000313" key="2">
    <source>
        <dbReference type="EMBL" id="SVA10558.1"/>
    </source>
</evidence>
<protein>
    <recommendedName>
        <fullName evidence="1">Bacterial Ig-like domain-containing protein</fullName>
    </recommendedName>
</protein>
<dbReference type="InterPro" id="IPR036249">
    <property type="entry name" value="Thioredoxin-like_sf"/>
</dbReference>
<dbReference type="InterPro" id="IPR021615">
    <property type="entry name" value="Omp28"/>
</dbReference>
<dbReference type="AlphaFoldDB" id="A0A381T4R0"/>
<feature type="domain" description="Bacterial Ig-like" evidence="1">
    <location>
        <begin position="122"/>
        <end position="215"/>
    </location>
</feature>
<name>A0A381T4R0_9ZZZZ</name>